<feature type="transmembrane region" description="Helical" evidence="1">
    <location>
        <begin position="58"/>
        <end position="78"/>
    </location>
</feature>
<evidence type="ECO:0000256" key="1">
    <source>
        <dbReference type="SAM" id="Phobius"/>
    </source>
</evidence>
<name>A0A9X1I8A5_9FLAO</name>
<evidence type="ECO:0000313" key="2">
    <source>
        <dbReference type="EMBL" id="MCB4808194.1"/>
    </source>
</evidence>
<evidence type="ECO:0000313" key="3">
    <source>
        <dbReference type="Proteomes" id="UP001139286"/>
    </source>
</evidence>
<proteinExistence type="predicted"/>
<dbReference type="Proteomes" id="UP001139286">
    <property type="component" value="Unassembled WGS sequence"/>
</dbReference>
<protein>
    <submittedName>
        <fullName evidence="2">Uncharacterized protein</fullName>
    </submittedName>
</protein>
<gene>
    <name evidence="2" type="ORF">LG651_08010</name>
</gene>
<dbReference type="AlphaFoldDB" id="A0A9X1I8A5"/>
<keyword evidence="1" id="KW-0472">Membrane</keyword>
<sequence>MKLNYYCSSPSCNKLNSIKVKSNNRYDLKQEIGLEINEPCKYCGSYTKRHINRLHASSNYVIILGGLLLAILITIILWDFGFISTLSGSIPIAIWMNQEKKASAFNKVLLDD</sequence>
<dbReference type="RefSeq" id="WP_226695617.1">
    <property type="nucleotide sequence ID" value="NZ_JAJAPX010000003.1"/>
</dbReference>
<accession>A0A9X1I8A5</accession>
<comment type="caution">
    <text evidence="2">The sequence shown here is derived from an EMBL/GenBank/DDBJ whole genome shotgun (WGS) entry which is preliminary data.</text>
</comment>
<keyword evidence="1" id="KW-1133">Transmembrane helix</keyword>
<dbReference type="EMBL" id="JAJAPX010000003">
    <property type="protein sequence ID" value="MCB4808194.1"/>
    <property type="molecule type" value="Genomic_DNA"/>
</dbReference>
<keyword evidence="1" id="KW-0812">Transmembrane</keyword>
<keyword evidence="3" id="KW-1185">Reference proteome</keyword>
<organism evidence="2 3">
    <name type="scientific">Neotamlana sargassicola</name>
    <dbReference type="NCBI Taxonomy" id="2883125"/>
    <lineage>
        <taxon>Bacteria</taxon>
        <taxon>Pseudomonadati</taxon>
        <taxon>Bacteroidota</taxon>
        <taxon>Flavobacteriia</taxon>
        <taxon>Flavobacteriales</taxon>
        <taxon>Flavobacteriaceae</taxon>
        <taxon>Neotamlana</taxon>
    </lineage>
</organism>
<reference evidence="2" key="1">
    <citation type="submission" date="2021-10" db="EMBL/GenBank/DDBJ databases">
        <title>Tamlana sargassums sp. nov., and Tamlana laminarinivorans sp. nov., two new bacteria isolated from the brown alga.</title>
        <authorList>
            <person name="Li J."/>
        </authorList>
    </citation>
    <scope>NUCLEOTIDE SEQUENCE</scope>
    <source>
        <strain evidence="2">62-3</strain>
    </source>
</reference>